<evidence type="ECO:0000259" key="6">
    <source>
        <dbReference type="PROSITE" id="PS51900"/>
    </source>
</evidence>
<evidence type="ECO:0000313" key="7">
    <source>
        <dbReference type="EMBL" id="QHD70687.1"/>
    </source>
</evidence>
<dbReference type="PROSITE" id="PS51900">
    <property type="entry name" value="CB"/>
    <property type="match status" value="1"/>
</dbReference>
<dbReference type="InterPro" id="IPR044068">
    <property type="entry name" value="CB"/>
</dbReference>
<sequence>MRVDKQIGDGAGGSGIQGATSVLVLPNDLPPASVPELVAEVEAARAYRLRSRSANTLRAYASDCSQFQNWCWSRGLDPLPARPEVVATYLASLARAGRADSTITRHVAAIVWQHRHEGLPPPTAHDTHQLIADTLSGIRREQRARPTRKKAAISAKDLAGMIGKADGLSTRAVRDRAILALGLAAALRRSELVALQLADVQLVDAGVTVRVGHSKTDQEGEGATIAVPTGKTLRPVAHLNAWLAIRGGEPGPLFTRIGTKGEYTAEAMSDRSVARLVKRYARLQGLDPEMMAGHSLRAGFLTEAARNRASLAKMQEVSRHKSVKVLLDYVRSAERFDDHAGAGFL</sequence>
<dbReference type="Proteomes" id="UP000464086">
    <property type="component" value="Plasmid unnamed1"/>
</dbReference>
<keyword evidence="2 4" id="KW-0238">DNA-binding</keyword>
<dbReference type="PANTHER" id="PTHR34605">
    <property type="entry name" value="PHAGE_INTEGRASE DOMAIN-CONTAINING PROTEIN"/>
    <property type="match status" value="1"/>
</dbReference>
<evidence type="ECO:0000256" key="3">
    <source>
        <dbReference type="ARBA" id="ARBA00023172"/>
    </source>
</evidence>
<dbReference type="SUPFAM" id="SSF47823">
    <property type="entry name" value="lambda integrase-like, N-terminal domain"/>
    <property type="match status" value="1"/>
</dbReference>
<organism evidence="7 8">
    <name type="scientific">Sphingobium yanoikuyae</name>
    <name type="common">Sphingomonas yanoikuyae</name>
    <dbReference type="NCBI Taxonomy" id="13690"/>
    <lineage>
        <taxon>Bacteria</taxon>
        <taxon>Pseudomonadati</taxon>
        <taxon>Pseudomonadota</taxon>
        <taxon>Alphaproteobacteria</taxon>
        <taxon>Sphingomonadales</taxon>
        <taxon>Sphingomonadaceae</taxon>
        <taxon>Sphingobium</taxon>
    </lineage>
</organism>
<dbReference type="AlphaFoldDB" id="A0A6P1GQ12"/>
<dbReference type="InterPro" id="IPR013762">
    <property type="entry name" value="Integrase-like_cat_sf"/>
</dbReference>
<dbReference type="Gene3D" id="1.10.150.130">
    <property type="match status" value="1"/>
</dbReference>
<dbReference type="GO" id="GO:0003677">
    <property type="term" value="F:DNA binding"/>
    <property type="evidence" value="ECO:0007669"/>
    <property type="project" value="UniProtKB-UniRule"/>
</dbReference>
<proteinExistence type="predicted"/>
<dbReference type="InterPro" id="IPR011010">
    <property type="entry name" value="DNA_brk_join_enz"/>
</dbReference>
<dbReference type="InterPro" id="IPR010998">
    <property type="entry name" value="Integrase_recombinase_N"/>
</dbReference>
<feature type="domain" description="Core-binding (CB)" evidence="6">
    <location>
        <begin position="32"/>
        <end position="118"/>
    </location>
</feature>
<name>A0A6P1GQ12_SPHYA</name>
<gene>
    <name evidence="7" type="ORF">GS397_26655</name>
</gene>
<dbReference type="InterPro" id="IPR004107">
    <property type="entry name" value="Integrase_SAM-like_N"/>
</dbReference>
<evidence type="ECO:0000256" key="2">
    <source>
        <dbReference type="ARBA" id="ARBA00023125"/>
    </source>
</evidence>
<feature type="domain" description="Tyr recombinase" evidence="5">
    <location>
        <begin position="148"/>
        <end position="344"/>
    </location>
</feature>
<dbReference type="SUPFAM" id="SSF56349">
    <property type="entry name" value="DNA breaking-rejoining enzymes"/>
    <property type="match status" value="1"/>
</dbReference>
<evidence type="ECO:0000313" key="8">
    <source>
        <dbReference type="Proteomes" id="UP000464086"/>
    </source>
</evidence>
<dbReference type="Gene3D" id="1.10.443.10">
    <property type="entry name" value="Intergrase catalytic core"/>
    <property type="match status" value="1"/>
</dbReference>
<keyword evidence="3" id="KW-0233">DNA recombination</keyword>
<protein>
    <submittedName>
        <fullName evidence="7">Tyrosine-type recombinase/integrase</fullName>
    </submittedName>
</protein>
<dbReference type="GO" id="GO:0006310">
    <property type="term" value="P:DNA recombination"/>
    <property type="evidence" value="ECO:0007669"/>
    <property type="project" value="UniProtKB-KW"/>
</dbReference>
<dbReference type="InterPro" id="IPR002104">
    <property type="entry name" value="Integrase_catalytic"/>
</dbReference>
<dbReference type="InterPro" id="IPR052925">
    <property type="entry name" value="Phage_Integrase-like_Recomb"/>
</dbReference>
<dbReference type="Pfam" id="PF00589">
    <property type="entry name" value="Phage_integrase"/>
    <property type="match status" value="1"/>
</dbReference>
<keyword evidence="7" id="KW-0614">Plasmid</keyword>
<accession>A0A6P1GQ12</accession>
<dbReference type="GO" id="GO:0015074">
    <property type="term" value="P:DNA integration"/>
    <property type="evidence" value="ECO:0007669"/>
    <property type="project" value="UniProtKB-KW"/>
</dbReference>
<reference evidence="7 8" key="1">
    <citation type="submission" date="2019-12" db="EMBL/GenBank/DDBJ databases">
        <title>Functional and genomic insights into the Sphingobium yanoikuyae YC-JY1, a bacterium efficiently degrading bisphenol A.</title>
        <authorList>
            <person name="Jia Y."/>
            <person name="Li X."/>
            <person name="Wang J."/>
            <person name="Eltoukhy A."/>
            <person name="Lamraoui I."/>
            <person name="Yan Y."/>
        </authorList>
    </citation>
    <scope>NUCLEOTIDE SEQUENCE [LARGE SCALE GENOMIC DNA]</scope>
    <source>
        <strain evidence="7 8">YC-JY1</strain>
        <plasmid evidence="7 8">unnamed1</plasmid>
    </source>
</reference>
<evidence type="ECO:0000256" key="4">
    <source>
        <dbReference type="PROSITE-ProRule" id="PRU01248"/>
    </source>
</evidence>
<geneLocation type="plasmid" evidence="7">
    <name>unnamed1</name>
</geneLocation>
<evidence type="ECO:0000256" key="1">
    <source>
        <dbReference type="ARBA" id="ARBA00022908"/>
    </source>
</evidence>
<evidence type="ECO:0000259" key="5">
    <source>
        <dbReference type="PROSITE" id="PS51898"/>
    </source>
</evidence>
<dbReference type="PROSITE" id="PS51898">
    <property type="entry name" value="TYR_RECOMBINASE"/>
    <property type="match status" value="1"/>
</dbReference>
<keyword evidence="1" id="KW-0229">DNA integration</keyword>
<dbReference type="EMBL" id="CP047219">
    <property type="protein sequence ID" value="QHD70687.1"/>
    <property type="molecule type" value="Genomic_DNA"/>
</dbReference>
<dbReference type="PANTHER" id="PTHR34605:SF4">
    <property type="entry name" value="DNA ADENINE METHYLTRANSFERASE"/>
    <property type="match status" value="1"/>
</dbReference>
<dbReference type="Pfam" id="PF02899">
    <property type="entry name" value="Phage_int_SAM_1"/>
    <property type="match status" value="1"/>
</dbReference>